<gene>
    <name evidence="1" type="ORF">MLD38_015737</name>
</gene>
<protein>
    <submittedName>
        <fullName evidence="1">Uncharacterized protein</fullName>
    </submittedName>
</protein>
<proteinExistence type="predicted"/>
<reference evidence="2" key="1">
    <citation type="journal article" date="2023" name="Front. Plant Sci.">
        <title>Chromosomal-level genome assembly of Melastoma candidum provides insights into trichome evolution.</title>
        <authorList>
            <person name="Zhong Y."/>
            <person name="Wu W."/>
            <person name="Sun C."/>
            <person name="Zou P."/>
            <person name="Liu Y."/>
            <person name="Dai S."/>
            <person name="Zhou R."/>
        </authorList>
    </citation>
    <scope>NUCLEOTIDE SEQUENCE [LARGE SCALE GENOMIC DNA]</scope>
</reference>
<dbReference type="Proteomes" id="UP001057402">
    <property type="component" value="Chromosome 4"/>
</dbReference>
<evidence type="ECO:0000313" key="1">
    <source>
        <dbReference type="EMBL" id="KAI4378228.1"/>
    </source>
</evidence>
<comment type="caution">
    <text evidence="1">The sequence shown here is derived from an EMBL/GenBank/DDBJ whole genome shotgun (WGS) entry which is preliminary data.</text>
</comment>
<name>A0ACB9RLB2_9MYRT</name>
<evidence type="ECO:0000313" key="2">
    <source>
        <dbReference type="Proteomes" id="UP001057402"/>
    </source>
</evidence>
<accession>A0ACB9RLB2</accession>
<organism evidence="1 2">
    <name type="scientific">Melastoma candidum</name>
    <dbReference type="NCBI Taxonomy" id="119954"/>
    <lineage>
        <taxon>Eukaryota</taxon>
        <taxon>Viridiplantae</taxon>
        <taxon>Streptophyta</taxon>
        <taxon>Embryophyta</taxon>
        <taxon>Tracheophyta</taxon>
        <taxon>Spermatophyta</taxon>
        <taxon>Magnoliopsida</taxon>
        <taxon>eudicotyledons</taxon>
        <taxon>Gunneridae</taxon>
        <taxon>Pentapetalae</taxon>
        <taxon>rosids</taxon>
        <taxon>malvids</taxon>
        <taxon>Myrtales</taxon>
        <taxon>Melastomataceae</taxon>
        <taxon>Melastomatoideae</taxon>
        <taxon>Melastomateae</taxon>
        <taxon>Melastoma</taxon>
    </lineage>
</organism>
<keyword evidence="2" id="KW-1185">Reference proteome</keyword>
<sequence length="442" mass="49336">MGRHSCCYKQKLRKGLWSPEEDEKLLRYITQFGHGCWSSVPKQAGLQRCGKSCRLRWINYLRPDLKRGTFSQEEEDLIIELHAVLGNRWSQIAAQLPGRTDNEIKNLWNSCLKKKLRQRGIDPVTHKSLSEVETGDEKETPPRPPQRSQQDKKVSFSSSSSSSFYEDSFKSSRLELEIDTNSLLEQQPGQGQGPSYSHSYQLNKTQQTYEFSSNSCKSNNISNLTPTSLNCFTPTTTQLPPPLPDLLGHFPSLQSLGYPSSSPSAWATQNTKSFGELDPSSIPSVVLPPSTSSFHLNAISYRPNHIPPETLSMDTLSNNSAASFFDSSSGGTFPWSTAATGGETMKWNNNEYINSPLMVATAAALQHSQGGIQLQELGGFGVHCSGGDEGWYQGQNHQEHHHHHQQQQQQQQHQQQQQQHVFPSSGACTKDIHRLTAVFGHL</sequence>
<dbReference type="EMBL" id="CM042883">
    <property type="protein sequence ID" value="KAI4378228.1"/>
    <property type="molecule type" value="Genomic_DNA"/>
</dbReference>